<feature type="repeat" description="TPR" evidence="1">
    <location>
        <begin position="264"/>
        <end position="297"/>
    </location>
</feature>
<proteinExistence type="predicted"/>
<evidence type="ECO:0000259" key="2">
    <source>
        <dbReference type="PROSITE" id="PS50943"/>
    </source>
</evidence>
<dbReference type="CDD" id="cd00093">
    <property type="entry name" value="HTH_XRE"/>
    <property type="match status" value="1"/>
</dbReference>
<dbReference type="GO" id="GO:0003677">
    <property type="term" value="F:DNA binding"/>
    <property type="evidence" value="ECO:0007669"/>
    <property type="project" value="InterPro"/>
</dbReference>
<feature type="domain" description="HTH cro/C1-type" evidence="2">
    <location>
        <begin position="7"/>
        <end position="60"/>
    </location>
</feature>
<keyword evidence="4" id="KW-1185">Reference proteome</keyword>
<reference evidence="4" key="1">
    <citation type="submission" date="2016-10" db="EMBL/GenBank/DDBJ databases">
        <authorList>
            <person name="Varghese N."/>
            <person name="Submissions S."/>
        </authorList>
    </citation>
    <scope>NUCLEOTIDE SEQUENCE [LARGE SCALE GENOMIC DNA]</scope>
    <source>
        <strain evidence="4">CGMCC 1.6854</strain>
    </source>
</reference>
<dbReference type="InterPro" id="IPR019734">
    <property type="entry name" value="TPR_rpt"/>
</dbReference>
<dbReference type="PROSITE" id="PS50943">
    <property type="entry name" value="HTH_CROC1"/>
    <property type="match status" value="1"/>
</dbReference>
<evidence type="ECO:0000256" key="1">
    <source>
        <dbReference type="PROSITE-ProRule" id="PRU00339"/>
    </source>
</evidence>
<dbReference type="OrthoDB" id="252257at2"/>
<dbReference type="Gene3D" id="1.10.260.40">
    <property type="entry name" value="lambda repressor-like DNA-binding domains"/>
    <property type="match status" value="1"/>
</dbReference>
<dbReference type="InterPro" id="IPR011990">
    <property type="entry name" value="TPR-like_helical_dom_sf"/>
</dbReference>
<dbReference type="InterPro" id="IPR010982">
    <property type="entry name" value="Lambda_DNA-bd_dom_sf"/>
</dbReference>
<name>A0A1G9YM36_9BACL</name>
<dbReference type="Gene3D" id="1.25.40.10">
    <property type="entry name" value="Tetratricopeptide repeat domain"/>
    <property type="match status" value="1"/>
</dbReference>
<dbReference type="EMBL" id="FNHW01000001">
    <property type="protein sequence ID" value="SDN10180.1"/>
    <property type="molecule type" value="Genomic_DNA"/>
</dbReference>
<sequence length="429" mass="50985">MSIGRIIYYHRRKQNKTQEQLCQGICSVTHLSKIENNVKDANPKTLQLLCERLNISTEEENRKSSQISRLLETFFDSMERLQKDSAQQLYKVLEKQKDYIQCTEMIYLYELCRLRYMLMTNELGEFEQTAPQMKKYQSKFSPFELFLWDFLQGVYHGQKQQFAQALSIHSRNEQKAELYQTKVTDYYYYLSAVHGHLYHYSLSIHYAYKALRVYQNSNNLLRIVYVKMILAVNFIFIGEYEKSYEMLQLILRDEEQLKDREIRSLAYHNLGFLYFRRGQMKESLDNYAVALKIKEPYSSSYYVTVACIAETLISDHQHEKAVVLLKKELDHFYDEKSPQFIELKILYLEALGNQKALINYLTKDGLAVLQKYSSFTRGFKYLEMISSFYEDQKDFEKANHFLRLSTKHMKNLLFNIGSPIEPEKEVVKG</sequence>
<dbReference type="InterPro" id="IPR001387">
    <property type="entry name" value="Cro/C1-type_HTH"/>
</dbReference>
<dbReference type="Proteomes" id="UP000199544">
    <property type="component" value="Unassembled WGS sequence"/>
</dbReference>
<dbReference type="SUPFAM" id="SSF47413">
    <property type="entry name" value="lambda repressor-like DNA-binding domains"/>
    <property type="match status" value="1"/>
</dbReference>
<protein>
    <submittedName>
        <fullName evidence="3">Helix-turn-helix</fullName>
    </submittedName>
</protein>
<keyword evidence="1" id="KW-0802">TPR repeat</keyword>
<dbReference type="RefSeq" id="WP_090236360.1">
    <property type="nucleotide sequence ID" value="NZ_FNHW01000001.1"/>
</dbReference>
<evidence type="ECO:0000313" key="4">
    <source>
        <dbReference type="Proteomes" id="UP000199544"/>
    </source>
</evidence>
<dbReference type="Gene3D" id="1.25.40.1000">
    <property type="match status" value="1"/>
</dbReference>
<accession>A0A1G9YM36</accession>
<dbReference type="AlphaFoldDB" id="A0A1G9YM36"/>
<dbReference type="SUPFAM" id="SSF48452">
    <property type="entry name" value="TPR-like"/>
    <property type="match status" value="1"/>
</dbReference>
<evidence type="ECO:0000313" key="3">
    <source>
        <dbReference type="EMBL" id="SDN10180.1"/>
    </source>
</evidence>
<gene>
    <name evidence="3" type="ORF">SAMN04488137_3537</name>
</gene>
<dbReference type="STRING" id="459525.SAMN04488137_3537"/>
<dbReference type="PROSITE" id="PS50005">
    <property type="entry name" value="TPR"/>
    <property type="match status" value="1"/>
</dbReference>
<dbReference type="Pfam" id="PF01381">
    <property type="entry name" value="HTH_3"/>
    <property type="match status" value="1"/>
</dbReference>
<organism evidence="3 4">
    <name type="scientific">Fictibacillus solisalsi</name>
    <dbReference type="NCBI Taxonomy" id="459525"/>
    <lineage>
        <taxon>Bacteria</taxon>
        <taxon>Bacillati</taxon>
        <taxon>Bacillota</taxon>
        <taxon>Bacilli</taxon>
        <taxon>Bacillales</taxon>
        <taxon>Fictibacillaceae</taxon>
        <taxon>Fictibacillus</taxon>
    </lineage>
</organism>
<dbReference type="SMART" id="SM00530">
    <property type="entry name" value="HTH_XRE"/>
    <property type="match status" value="1"/>
</dbReference>